<dbReference type="SUPFAM" id="SSF56801">
    <property type="entry name" value="Acetyl-CoA synthetase-like"/>
    <property type="match status" value="2"/>
</dbReference>
<comment type="catalytic activity">
    <reaction evidence="5">
        <text>octanoate + ATP + CoA = octanoyl-CoA + AMP + diphosphate</text>
        <dbReference type="Rhea" id="RHEA:33631"/>
        <dbReference type="ChEBI" id="CHEBI:25646"/>
        <dbReference type="ChEBI" id="CHEBI:30616"/>
        <dbReference type="ChEBI" id="CHEBI:33019"/>
        <dbReference type="ChEBI" id="CHEBI:57287"/>
        <dbReference type="ChEBI" id="CHEBI:57386"/>
        <dbReference type="ChEBI" id="CHEBI:456215"/>
    </reaction>
</comment>
<dbReference type="Gene3D" id="3.30.300.30">
    <property type="match status" value="1"/>
</dbReference>
<proteinExistence type="inferred from homology"/>
<dbReference type="EMBL" id="JAOYFB010000038">
    <property type="protein sequence ID" value="KAK4025929.1"/>
    <property type="molecule type" value="Genomic_DNA"/>
</dbReference>
<sequence>MTLHFSQGLTLGQLLQQAADRFGDRTATVFVHQDIRTTFHQVLIDADKAAAGLLSLGLNRGDRIGIWGPNSYEWLLTQWAAARTGLILVNINPAYQAGELQYALNKVGVKALVVAKTFRKTNLMDILRQIVPQLYTSCTNNQQELVDELLISSPLDLMDLATPALIAEVNNLQRKIQVDEPANIQFTLGTTGNPKGATLSHSNIVNNSYLVGMRVGYHQKPHTICVPVPLYHCFGCGLGVLAAASHGATCVFPSPVFSAREAVKAVHNERCTSLYGTPTMFVDILSLPDLKQYDLKSLSTGIMAGAPCPEEIAKGAINDLYMKDFAILYGMTECSPGTFVTLPTDSFEVRCSTVGYPCEHVEVKVVDPATNEILPINTPGEICTRGYNTMLGYWNQPDKTKEIISEDGWIRSGDIGVLDENGYGKIVGRIKDMIIRGGENVYPREIEEILHTHPSVQEAQVVGVPDERLGEEICVWIRCKSQTTADAIELKNFCAVRKKAVCKHEIQPVAANAVTADAMLTGYLRGIDRFLYLRKTASSIPLRIGLEGNKRRSIYTNERTSSRQQHEKLKTSYLSGPRHIPLLRLTLGQLLQQAADRFGDRTAAVFVHQNIRKTFHQVLIEADKVAAGLRSLGLKRGDRIGIWGPNSYEWLLAQWAAARAGLILVNVNPAYQAGELRYALEKVEVKALVAAKTFRNTDLIDILSKLVPQLDRQGATDNVFQW</sequence>
<keyword evidence="10" id="KW-1185">Reference proteome</keyword>
<name>A0ABR0ALF9_9CRUS</name>
<accession>A0ABR0ALF9</accession>
<dbReference type="PANTHER" id="PTHR43201:SF5">
    <property type="entry name" value="MEDIUM-CHAIN ACYL-COA LIGASE ACSF2, MITOCHONDRIAL"/>
    <property type="match status" value="1"/>
</dbReference>
<evidence type="ECO:0000256" key="6">
    <source>
        <dbReference type="ARBA" id="ARBA00048277"/>
    </source>
</evidence>
<keyword evidence="2" id="KW-0436">Ligase</keyword>
<evidence type="ECO:0000256" key="4">
    <source>
        <dbReference type="ARBA" id="ARBA00039638"/>
    </source>
</evidence>
<dbReference type="InterPro" id="IPR045851">
    <property type="entry name" value="AMP-bd_C_sf"/>
</dbReference>
<evidence type="ECO:0000256" key="5">
    <source>
        <dbReference type="ARBA" id="ARBA00047319"/>
    </source>
</evidence>
<feature type="domain" description="AMP-dependent synthetase/ligase" evidence="7">
    <location>
        <begin position="591"/>
        <end position="709"/>
    </location>
</feature>
<evidence type="ECO:0000259" key="7">
    <source>
        <dbReference type="Pfam" id="PF00501"/>
    </source>
</evidence>
<dbReference type="Gene3D" id="3.40.50.12780">
    <property type="entry name" value="N-terminal domain of ligase-like"/>
    <property type="match status" value="1"/>
</dbReference>
<feature type="domain" description="AMP-binding enzyme C-terminal" evidence="8">
    <location>
        <begin position="445"/>
        <end position="498"/>
    </location>
</feature>
<comment type="similarity">
    <text evidence="1">Belongs to the ATP-dependent AMP-binding enzyme family.</text>
</comment>
<dbReference type="InterPro" id="IPR042099">
    <property type="entry name" value="ANL_N_sf"/>
</dbReference>
<dbReference type="InterPro" id="IPR000873">
    <property type="entry name" value="AMP-dep_synth/lig_dom"/>
</dbReference>
<dbReference type="InterPro" id="IPR025110">
    <property type="entry name" value="AMP-bd_C"/>
</dbReference>
<evidence type="ECO:0000313" key="9">
    <source>
        <dbReference type="EMBL" id="KAK4025929.1"/>
    </source>
</evidence>
<reference evidence="9 10" key="1">
    <citation type="journal article" date="2023" name="Nucleic Acids Res.">
        <title>The hologenome of Daphnia magna reveals possible DNA methylation and microbiome-mediated evolution of the host genome.</title>
        <authorList>
            <person name="Chaturvedi A."/>
            <person name="Li X."/>
            <person name="Dhandapani V."/>
            <person name="Marshall H."/>
            <person name="Kissane S."/>
            <person name="Cuenca-Cambronero M."/>
            <person name="Asole G."/>
            <person name="Calvet F."/>
            <person name="Ruiz-Romero M."/>
            <person name="Marangio P."/>
            <person name="Guigo R."/>
            <person name="Rago D."/>
            <person name="Mirbahai L."/>
            <person name="Eastwood N."/>
            <person name="Colbourne J.K."/>
            <person name="Zhou J."/>
            <person name="Mallon E."/>
            <person name="Orsini L."/>
        </authorList>
    </citation>
    <scope>NUCLEOTIDE SEQUENCE [LARGE SCALE GENOMIC DNA]</scope>
    <source>
        <strain evidence="9">LRV0_1</strain>
    </source>
</reference>
<comment type="caution">
    <text evidence="9">The sequence shown here is derived from an EMBL/GenBank/DDBJ whole genome shotgun (WGS) entry which is preliminary data.</text>
</comment>
<dbReference type="PANTHER" id="PTHR43201">
    <property type="entry name" value="ACYL-COA SYNTHETASE"/>
    <property type="match status" value="1"/>
</dbReference>
<comment type="function">
    <text evidence="3">Acyl-CoA synthases catalyze the initial reaction in fatty acid metabolism, by forming a thioester with CoA. Has some preference toward medium-chain substrates. Plays a role in adipocyte differentiation.</text>
</comment>
<dbReference type="Pfam" id="PF00501">
    <property type="entry name" value="AMP-binding"/>
    <property type="match status" value="2"/>
</dbReference>
<organism evidence="9 10">
    <name type="scientific">Daphnia magna</name>
    <dbReference type="NCBI Taxonomy" id="35525"/>
    <lineage>
        <taxon>Eukaryota</taxon>
        <taxon>Metazoa</taxon>
        <taxon>Ecdysozoa</taxon>
        <taxon>Arthropoda</taxon>
        <taxon>Crustacea</taxon>
        <taxon>Branchiopoda</taxon>
        <taxon>Diplostraca</taxon>
        <taxon>Cladocera</taxon>
        <taxon>Anomopoda</taxon>
        <taxon>Daphniidae</taxon>
        <taxon>Daphnia</taxon>
    </lineage>
</organism>
<evidence type="ECO:0000256" key="2">
    <source>
        <dbReference type="ARBA" id="ARBA00022598"/>
    </source>
</evidence>
<evidence type="ECO:0000313" key="10">
    <source>
        <dbReference type="Proteomes" id="UP001234178"/>
    </source>
</evidence>
<gene>
    <name evidence="9" type="ORF">OUZ56_014963</name>
</gene>
<evidence type="ECO:0000259" key="8">
    <source>
        <dbReference type="Pfam" id="PF13193"/>
    </source>
</evidence>
<protein>
    <recommendedName>
        <fullName evidence="4">Medium-chain acyl-CoA ligase ACSF2, mitochondrial</fullName>
    </recommendedName>
</protein>
<dbReference type="Pfam" id="PF13193">
    <property type="entry name" value="AMP-binding_C"/>
    <property type="match status" value="1"/>
</dbReference>
<evidence type="ECO:0000256" key="3">
    <source>
        <dbReference type="ARBA" id="ARBA00037247"/>
    </source>
</evidence>
<comment type="catalytic activity">
    <reaction evidence="6">
        <text>a medium-chain fatty acid + ATP + CoA = a medium-chain fatty acyl-CoA + AMP + diphosphate</text>
        <dbReference type="Rhea" id="RHEA:48340"/>
        <dbReference type="ChEBI" id="CHEBI:30616"/>
        <dbReference type="ChEBI" id="CHEBI:33019"/>
        <dbReference type="ChEBI" id="CHEBI:57287"/>
        <dbReference type="ChEBI" id="CHEBI:59558"/>
        <dbReference type="ChEBI" id="CHEBI:90546"/>
        <dbReference type="ChEBI" id="CHEBI:456215"/>
        <dbReference type="EC" id="6.2.1.2"/>
    </reaction>
</comment>
<evidence type="ECO:0000256" key="1">
    <source>
        <dbReference type="ARBA" id="ARBA00006432"/>
    </source>
</evidence>
<dbReference type="Proteomes" id="UP001234178">
    <property type="component" value="Unassembled WGS sequence"/>
</dbReference>
<dbReference type="Gene3D" id="3.40.50.980">
    <property type="match status" value="1"/>
</dbReference>
<feature type="domain" description="AMP-dependent synthetase/ligase" evidence="7">
    <location>
        <begin position="15"/>
        <end position="394"/>
    </location>
</feature>